<name>A0ABN9P5Z0_9DINO</name>
<keyword evidence="2" id="KW-1185">Reference proteome</keyword>
<protein>
    <submittedName>
        <fullName evidence="1">Uncharacterized protein</fullName>
    </submittedName>
</protein>
<dbReference type="EMBL" id="CAUYUJ010000001">
    <property type="protein sequence ID" value="CAK0788050.1"/>
    <property type="molecule type" value="Genomic_DNA"/>
</dbReference>
<sequence length="123" mass="12697">MPLALQRTPLPLIPLPRSMSCTAAPSGLKGGLFLALRRGGNTAQRGTEDGGERCRASQSHSFKEVAAADGVSKCQPLSGTPDVPFRGLGCVAPCGIVGQRGGVAVDISLIFVIIVGSHPYAER</sequence>
<dbReference type="Proteomes" id="UP001189429">
    <property type="component" value="Unassembled WGS sequence"/>
</dbReference>
<comment type="caution">
    <text evidence="1">The sequence shown here is derived from an EMBL/GenBank/DDBJ whole genome shotgun (WGS) entry which is preliminary data.</text>
</comment>
<proteinExistence type="predicted"/>
<gene>
    <name evidence="1" type="ORF">PCOR1329_LOCUS22</name>
</gene>
<reference evidence="1" key="1">
    <citation type="submission" date="2023-10" db="EMBL/GenBank/DDBJ databases">
        <authorList>
            <person name="Chen Y."/>
            <person name="Shah S."/>
            <person name="Dougan E. K."/>
            <person name="Thang M."/>
            <person name="Chan C."/>
        </authorList>
    </citation>
    <scope>NUCLEOTIDE SEQUENCE [LARGE SCALE GENOMIC DNA]</scope>
</reference>
<organism evidence="1 2">
    <name type="scientific">Prorocentrum cordatum</name>
    <dbReference type="NCBI Taxonomy" id="2364126"/>
    <lineage>
        <taxon>Eukaryota</taxon>
        <taxon>Sar</taxon>
        <taxon>Alveolata</taxon>
        <taxon>Dinophyceae</taxon>
        <taxon>Prorocentrales</taxon>
        <taxon>Prorocentraceae</taxon>
        <taxon>Prorocentrum</taxon>
    </lineage>
</organism>
<accession>A0ABN9P5Z0</accession>
<evidence type="ECO:0000313" key="1">
    <source>
        <dbReference type="EMBL" id="CAK0788050.1"/>
    </source>
</evidence>
<evidence type="ECO:0000313" key="2">
    <source>
        <dbReference type="Proteomes" id="UP001189429"/>
    </source>
</evidence>